<feature type="transmembrane region" description="Helical" evidence="8">
    <location>
        <begin position="157"/>
        <end position="183"/>
    </location>
</feature>
<dbReference type="GO" id="GO:0004930">
    <property type="term" value="F:G protein-coupled receptor activity"/>
    <property type="evidence" value="ECO:0007669"/>
    <property type="project" value="UniProtKB-KW"/>
</dbReference>
<feature type="transmembrane region" description="Helical" evidence="8">
    <location>
        <begin position="299"/>
        <end position="321"/>
    </location>
</feature>
<dbReference type="PANTHER" id="PTHR24243:SF230">
    <property type="entry name" value="G-PROTEIN COUPLED RECEPTORS FAMILY 1 PROFILE DOMAIN-CONTAINING PROTEIN"/>
    <property type="match status" value="1"/>
</dbReference>
<evidence type="ECO:0000256" key="2">
    <source>
        <dbReference type="ARBA" id="ARBA00022692"/>
    </source>
</evidence>
<evidence type="ECO:0000256" key="8">
    <source>
        <dbReference type="SAM" id="Phobius"/>
    </source>
</evidence>
<dbReference type="InterPro" id="IPR000276">
    <property type="entry name" value="GPCR_Rhodpsn"/>
</dbReference>
<name>A0A914CMX1_9BILA</name>
<keyword evidence="3 8" id="KW-1133">Transmembrane helix</keyword>
<evidence type="ECO:0000256" key="7">
    <source>
        <dbReference type="ARBA" id="ARBA00023224"/>
    </source>
</evidence>
<comment type="subcellular location">
    <subcellularLocation>
        <location evidence="1">Membrane</location>
        <topology evidence="1">Multi-pass membrane protein</topology>
    </subcellularLocation>
</comment>
<feature type="transmembrane region" description="Helical" evidence="8">
    <location>
        <begin position="36"/>
        <end position="58"/>
    </location>
</feature>
<sequence>MYLSYMPVCCIVGFTGNCMVWILIRSNRIFRKLPSSIYLLTLAVMSSIFLLSLVSFWVEEGFTNDAGKHSMIICKCATFLAHFCDFSSVWLIVLVAFERLTLLYRTRYRRSVTNAKAHVFVLLLVGTICNSWILVVAEINEHGTCDIKTEYEYLYNAFSIAETLICMILPTFIIISSNALVVIKLKAHLSQLPTSPKVSFDTADVVYTTGISQTIKSVKVISKASLCRLNSRPSLGKQELLDVKERIKRHSLRYADLQLTRSLLIVTSVFIMLNLPNYLYRIGIQFLHISDQSEIMQRLSLAAHVLLYTHHAILFYLYIFYSPQMKKRLWPTALKLLECYCLKPVHELSENGGY</sequence>
<keyword evidence="6" id="KW-0675">Receptor</keyword>
<evidence type="ECO:0000256" key="6">
    <source>
        <dbReference type="ARBA" id="ARBA00023170"/>
    </source>
</evidence>
<protein>
    <submittedName>
        <fullName evidence="11">G-protein coupled receptors family 1 profile domain-containing protein</fullName>
    </submittedName>
</protein>
<evidence type="ECO:0000313" key="11">
    <source>
        <dbReference type="WBParaSite" id="ACRNAN_scaffold1253.g31133.t1"/>
    </source>
</evidence>
<feature type="transmembrane region" description="Helical" evidence="8">
    <location>
        <begin position="259"/>
        <end position="279"/>
    </location>
</feature>
<dbReference type="Pfam" id="PF00001">
    <property type="entry name" value="7tm_1"/>
    <property type="match status" value="1"/>
</dbReference>
<reference evidence="11" key="1">
    <citation type="submission" date="2022-11" db="UniProtKB">
        <authorList>
            <consortium name="WormBaseParasite"/>
        </authorList>
    </citation>
    <scope>IDENTIFICATION</scope>
</reference>
<feature type="transmembrane region" description="Helical" evidence="8">
    <location>
        <begin position="6"/>
        <end position="24"/>
    </location>
</feature>
<feature type="domain" description="G-protein coupled receptors family 1 profile" evidence="9">
    <location>
        <begin position="16"/>
        <end position="318"/>
    </location>
</feature>
<evidence type="ECO:0000256" key="3">
    <source>
        <dbReference type="ARBA" id="ARBA00022989"/>
    </source>
</evidence>
<dbReference type="PANTHER" id="PTHR24243">
    <property type="entry name" value="G-PROTEIN COUPLED RECEPTOR"/>
    <property type="match status" value="1"/>
</dbReference>
<dbReference type="InterPro" id="IPR017452">
    <property type="entry name" value="GPCR_Rhodpsn_7TM"/>
</dbReference>
<keyword evidence="4" id="KW-0297">G-protein coupled receptor</keyword>
<evidence type="ECO:0000256" key="5">
    <source>
        <dbReference type="ARBA" id="ARBA00023136"/>
    </source>
</evidence>
<accession>A0A914CMX1</accession>
<dbReference type="WBParaSite" id="ACRNAN_scaffold1253.g31133.t1">
    <property type="protein sequence ID" value="ACRNAN_scaffold1253.g31133.t1"/>
    <property type="gene ID" value="ACRNAN_scaffold1253.g31133"/>
</dbReference>
<evidence type="ECO:0000259" key="9">
    <source>
        <dbReference type="PROSITE" id="PS50262"/>
    </source>
</evidence>
<feature type="transmembrane region" description="Helical" evidence="8">
    <location>
        <begin position="70"/>
        <end position="97"/>
    </location>
</feature>
<keyword evidence="10" id="KW-1185">Reference proteome</keyword>
<evidence type="ECO:0000256" key="4">
    <source>
        <dbReference type="ARBA" id="ARBA00023040"/>
    </source>
</evidence>
<evidence type="ECO:0000313" key="10">
    <source>
        <dbReference type="Proteomes" id="UP000887540"/>
    </source>
</evidence>
<organism evidence="10 11">
    <name type="scientific">Acrobeloides nanus</name>
    <dbReference type="NCBI Taxonomy" id="290746"/>
    <lineage>
        <taxon>Eukaryota</taxon>
        <taxon>Metazoa</taxon>
        <taxon>Ecdysozoa</taxon>
        <taxon>Nematoda</taxon>
        <taxon>Chromadorea</taxon>
        <taxon>Rhabditida</taxon>
        <taxon>Tylenchina</taxon>
        <taxon>Cephalobomorpha</taxon>
        <taxon>Cephaloboidea</taxon>
        <taxon>Cephalobidae</taxon>
        <taxon>Acrobeloides</taxon>
    </lineage>
</organism>
<proteinExistence type="predicted"/>
<dbReference type="PROSITE" id="PS50262">
    <property type="entry name" value="G_PROTEIN_RECEP_F1_2"/>
    <property type="match status" value="1"/>
</dbReference>
<dbReference type="Gene3D" id="1.20.1070.10">
    <property type="entry name" value="Rhodopsin 7-helix transmembrane proteins"/>
    <property type="match status" value="1"/>
</dbReference>
<dbReference type="Proteomes" id="UP000887540">
    <property type="component" value="Unplaced"/>
</dbReference>
<dbReference type="SUPFAM" id="SSF81321">
    <property type="entry name" value="Family A G protein-coupled receptor-like"/>
    <property type="match status" value="1"/>
</dbReference>
<evidence type="ECO:0000256" key="1">
    <source>
        <dbReference type="ARBA" id="ARBA00004141"/>
    </source>
</evidence>
<keyword evidence="5 8" id="KW-0472">Membrane</keyword>
<keyword evidence="2 8" id="KW-0812">Transmembrane</keyword>
<dbReference type="PRINTS" id="PR00237">
    <property type="entry name" value="GPCRRHODOPSN"/>
</dbReference>
<keyword evidence="7" id="KW-0807">Transducer</keyword>
<dbReference type="GO" id="GO:0005886">
    <property type="term" value="C:plasma membrane"/>
    <property type="evidence" value="ECO:0007669"/>
    <property type="project" value="TreeGrafter"/>
</dbReference>
<feature type="transmembrane region" description="Helical" evidence="8">
    <location>
        <begin position="117"/>
        <end position="137"/>
    </location>
</feature>
<dbReference type="AlphaFoldDB" id="A0A914CMX1"/>